<keyword evidence="4" id="KW-1003">Cell membrane</keyword>
<feature type="binding site" description="axial binding residue" evidence="15">
    <location>
        <position position="46"/>
    </location>
    <ligand>
        <name>heme</name>
        <dbReference type="ChEBI" id="CHEBI:30413"/>
    </ligand>
    <ligandPart>
        <name>Fe</name>
        <dbReference type="ChEBI" id="CHEBI:18248"/>
    </ligandPart>
</feature>
<evidence type="ECO:0000256" key="12">
    <source>
        <dbReference type="ARBA" id="ARBA00023157"/>
    </source>
</evidence>
<accession>A0AAN6UWJ8</accession>
<dbReference type="Proteomes" id="UP001302676">
    <property type="component" value="Unassembled WGS sequence"/>
</dbReference>
<dbReference type="PROSITE" id="PS52012">
    <property type="entry name" value="CFEM"/>
    <property type="match status" value="1"/>
</dbReference>
<evidence type="ECO:0000256" key="4">
    <source>
        <dbReference type="ARBA" id="ARBA00022475"/>
    </source>
</evidence>
<keyword evidence="6 15" id="KW-0349">Heme</keyword>
<feature type="disulfide bond" evidence="15">
    <location>
        <begin position="51"/>
        <end position="84"/>
    </location>
</feature>
<keyword evidence="20" id="KW-1185">Reference proteome</keyword>
<proteinExistence type="inferred from homology"/>
<evidence type="ECO:0000313" key="19">
    <source>
        <dbReference type="EMBL" id="KAK4140369.1"/>
    </source>
</evidence>
<evidence type="ECO:0000256" key="13">
    <source>
        <dbReference type="ARBA" id="ARBA00023180"/>
    </source>
</evidence>
<evidence type="ECO:0000256" key="10">
    <source>
        <dbReference type="ARBA" id="ARBA00023004"/>
    </source>
</evidence>
<protein>
    <recommendedName>
        <fullName evidence="18">CFEM domain-containing protein</fullName>
    </recommendedName>
</protein>
<feature type="chain" id="PRO_5042821424" description="CFEM domain-containing protein" evidence="17">
    <location>
        <begin position="21"/>
        <end position="176"/>
    </location>
</feature>
<dbReference type="InterPro" id="IPR008427">
    <property type="entry name" value="Extracellular_membr_CFEM_dom"/>
</dbReference>
<sequence length="176" mass="16634">MKTFTAFLTLALAGSSLVAAQLGLPDCAQNCANSFLQGGIGNCGRDVECICRDKSFLGEIACCLAGDCNEADQKQAVAAAANICKAVGVNDLPTAVACSTGAGGATSTGKSSAAATTTGSSSGTGSGATTTPAPTGTAGGSGNNASSSSTNYGPRQTAAAAGLGAVGGIMAAVALL</sequence>
<comment type="subcellular location">
    <subcellularLocation>
        <location evidence="1">Cell membrane</location>
        <topology evidence="1">Lipid-anchor</topology>
        <topology evidence="1">GPI-anchor</topology>
    </subcellularLocation>
    <subcellularLocation>
        <location evidence="2">Secreted</location>
    </subcellularLocation>
</comment>
<dbReference type="GeneID" id="87821391"/>
<evidence type="ECO:0000256" key="3">
    <source>
        <dbReference type="ARBA" id="ARBA00010031"/>
    </source>
</evidence>
<evidence type="ECO:0000256" key="2">
    <source>
        <dbReference type="ARBA" id="ARBA00004613"/>
    </source>
</evidence>
<feature type="signal peptide" evidence="17">
    <location>
        <begin position="1"/>
        <end position="20"/>
    </location>
</feature>
<organism evidence="19 20">
    <name type="scientific">Dichotomopilus funicola</name>
    <dbReference type="NCBI Taxonomy" id="1934379"/>
    <lineage>
        <taxon>Eukaryota</taxon>
        <taxon>Fungi</taxon>
        <taxon>Dikarya</taxon>
        <taxon>Ascomycota</taxon>
        <taxon>Pezizomycotina</taxon>
        <taxon>Sordariomycetes</taxon>
        <taxon>Sordariomycetidae</taxon>
        <taxon>Sordariales</taxon>
        <taxon>Chaetomiaceae</taxon>
        <taxon>Dichotomopilus</taxon>
    </lineage>
</organism>
<dbReference type="EMBL" id="MU853633">
    <property type="protein sequence ID" value="KAK4140369.1"/>
    <property type="molecule type" value="Genomic_DNA"/>
</dbReference>
<gene>
    <name evidence="19" type="ORF">C8A04DRAFT_39967</name>
</gene>
<dbReference type="InterPro" id="IPR051735">
    <property type="entry name" value="CFEM_domain"/>
</dbReference>
<evidence type="ECO:0000313" key="20">
    <source>
        <dbReference type="Proteomes" id="UP001302676"/>
    </source>
</evidence>
<evidence type="ECO:0000256" key="14">
    <source>
        <dbReference type="ARBA" id="ARBA00023288"/>
    </source>
</evidence>
<reference evidence="19" key="1">
    <citation type="journal article" date="2023" name="Mol. Phylogenet. Evol.">
        <title>Genome-scale phylogeny and comparative genomics of the fungal order Sordariales.</title>
        <authorList>
            <person name="Hensen N."/>
            <person name="Bonometti L."/>
            <person name="Westerberg I."/>
            <person name="Brannstrom I.O."/>
            <person name="Guillou S."/>
            <person name="Cros-Aarteil S."/>
            <person name="Calhoun S."/>
            <person name="Haridas S."/>
            <person name="Kuo A."/>
            <person name="Mondo S."/>
            <person name="Pangilinan J."/>
            <person name="Riley R."/>
            <person name="LaButti K."/>
            <person name="Andreopoulos B."/>
            <person name="Lipzen A."/>
            <person name="Chen C."/>
            <person name="Yan M."/>
            <person name="Daum C."/>
            <person name="Ng V."/>
            <person name="Clum A."/>
            <person name="Steindorff A."/>
            <person name="Ohm R.A."/>
            <person name="Martin F."/>
            <person name="Silar P."/>
            <person name="Natvig D.O."/>
            <person name="Lalanne C."/>
            <person name="Gautier V."/>
            <person name="Ament-Velasquez S.L."/>
            <person name="Kruys A."/>
            <person name="Hutchinson M.I."/>
            <person name="Powell A.J."/>
            <person name="Barry K."/>
            <person name="Miller A.N."/>
            <person name="Grigoriev I.V."/>
            <person name="Debuchy R."/>
            <person name="Gladieux P."/>
            <person name="Hiltunen Thoren M."/>
            <person name="Johannesson H."/>
        </authorList>
    </citation>
    <scope>NUCLEOTIDE SEQUENCE</scope>
    <source>
        <strain evidence="19">CBS 141.50</strain>
    </source>
</reference>
<dbReference type="PANTHER" id="PTHR37928:SF2">
    <property type="entry name" value="GPI ANCHORED CFEM DOMAIN PROTEIN (AFU_ORTHOLOGUE AFUA_6G10580)"/>
    <property type="match status" value="1"/>
</dbReference>
<keyword evidence="8 15" id="KW-0479">Metal-binding</keyword>
<evidence type="ECO:0000256" key="6">
    <source>
        <dbReference type="ARBA" id="ARBA00022617"/>
    </source>
</evidence>
<dbReference type="GO" id="GO:0005886">
    <property type="term" value="C:plasma membrane"/>
    <property type="evidence" value="ECO:0007669"/>
    <property type="project" value="UniProtKB-SubCell"/>
</dbReference>
<evidence type="ECO:0000256" key="5">
    <source>
        <dbReference type="ARBA" id="ARBA00022525"/>
    </source>
</evidence>
<evidence type="ECO:0000259" key="18">
    <source>
        <dbReference type="PROSITE" id="PS52012"/>
    </source>
</evidence>
<comment type="caution">
    <text evidence="15">Lacks conserved residue(s) required for the propagation of feature annotation.</text>
</comment>
<evidence type="ECO:0000256" key="1">
    <source>
        <dbReference type="ARBA" id="ARBA00004609"/>
    </source>
</evidence>
<comment type="caution">
    <text evidence="19">The sequence shown here is derived from an EMBL/GenBank/DDBJ whole genome shotgun (WGS) entry which is preliminary data.</text>
</comment>
<evidence type="ECO:0000256" key="16">
    <source>
        <dbReference type="SAM" id="MobiDB-lite"/>
    </source>
</evidence>
<feature type="domain" description="CFEM" evidence="18">
    <location>
        <begin position="1"/>
        <end position="112"/>
    </location>
</feature>
<evidence type="ECO:0000256" key="8">
    <source>
        <dbReference type="ARBA" id="ARBA00022723"/>
    </source>
</evidence>
<dbReference type="AlphaFoldDB" id="A0AAN6UWJ8"/>
<dbReference type="GO" id="GO:0098552">
    <property type="term" value="C:side of membrane"/>
    <property type="evidence" value="ECO:0007669"/>
    <property type="project" value="UniProtKB-KW"/>
</dbReference>
<dbReference type="PANTHER" id="PTHR37928">
    <property type="entry name" value="CFEM DOMAIN PROTEIN (AFU_ORTHOLOGUE AFUA_6G14090)"/>
    <property type="match status" value="1"/>
</dbReference>
<name>A0AAN6UWJ8_9PEZI</name>
<evidence type="ECO:0000256" key="7">
    <source>
        <dbReference type="ARBA" id="ARBA00022622"/>
    </source>
</evidence>
<keyword evidence="7" id="KW-0336">GPI-anchor</keyword>
<keyword evidence="12 15" id="KW-1015">Disulfide bond</keyword>
<comment type="similarity">
    <text evidence="3">Belongs to the RBT5 family.</text>
</comment>
<keyword evidence="14" id="KW-0449">Lipoprotein</keyword>
<dbReference type="GO" id="GO:0046872">
    <property type="term" value="F:metal ion binding"/>
    <property type="evidence" value="ECO:0007669"/>
    <property type="project" value="UniProtKB-UniRule"/>
</dbReference>
<dbReference type="GO" id="GO:0005576">
    <property type="term" value="C:extracellular region"/>
    <property type="evidence" value="ECO:0007669"/>
    <property type="project" value="UniProtKB-SubCell"/>
</dbReference>
<keyword evidence="13" id="KW-0325">Glycoprotein</keyword>
<feature type="region of interest" description="Disordered" evidence="16">
    <location>
        <begin position="103"/>
        <end position="153"/>
    </location>
</feature>
<evidence type="ECO:0000256" key="17">
    <source>
        <dbReference type="SAM" id="SignalP"/>
    </source>
</evidence>
<evidence type="ECO:0000256" key="9">
    <source>
        <dbReference type="ARBA" id="ARBA00022729"/>
    </source>
</evidence>
<evidence type="ECO:0000256" key="11">
    <source>
        <dbReference type="ARBA" id="ARBA00023136"/>
    </source>
</evidence>
<evidence type="ECO:0000256" key="15">
    <source>
        <dbReference type="PROSITE-ProRule" id="PRU01356"/>
    </source>
</evidence>
<keyword evidence="9 17" id="KW-0732">Signal</keyword>
<feature type="compositionally biased region" description="Low complexity" evidence="16">
    <location>
        <begin position="107"/>
        <end position="136"/>
    </location>
</feature>
<dbReference type="Pfam" id="PF05730">
    <property type="entry name" value="CFEM"/>
    <property type="match status" value="1"/>
</dbReference>
<keyword evidence="11" id="KW-0472">Membrane</keyword>
<keyword evidence="10 15" id="KW-0408">Iron</keyword>
<reference evidence="19" key="2">
    <citation type="submission" date="2023-05" db="EMBL/GenBank/DDBJ databases">
        <authorList>
            <consortium name="Lawrence Berkeley National Laboratory"/>
            <person name="Steindorff A."/>
            <person name="Hensen N."/>
            <person name="Bonometti L."/>
            <person name="Westerberg I."/>
            <person name="Brannstrom I.O."/>
            <person name="Guillou S."/>
            <person name="Cros-Aarteil S."/>
            <person name="Calhoun S."/>
            <person name="Haridas S."/>
            <person name="Kuo A."/>
            <person name="Mondo S."/>
            <person name="Pangilinan J."/>
            <person name="Riley R."/>
            <person name="Labutti K."/>
            <person name="Andreopoulos B."/>
            <person name="Lipzen A."/>
            <person name="Chen C."/>
            <person name="Yanf M."/>
            <person name="Daum C."/>
            <person name="Ng V."/>
            <person name="Clum A."/>
            <person name="Ohm R."/>
            <person name="Martin F."/>
            <person name="Silar P."/>
            <person name="Natvig D."/>
            <person name="Lalanne C."/>
            <person name="Gautier V."/>
            <person name="Ament-Velasquez S.L."/>
            <person name="Kruys A."/>
            <person name="Hutchinson M.I."/>
            <person name="Powell A.J."/>
            <person name="Barry K."/>
            <person name="Miller A.N."/>
            <person name="Grigoriev I.V."/>
            <person name="Debuchy R."/>
            <person name="Gladieux P."/>
            <person name="Thoren M.H."/>
            <person name="Johannesson H."/>
        </authorList>
    </citation>
    <scope>NUCLEOTIDE SEQUENCE</scope>
    <source>
        <strain evidence="19">CBS 141.50</strain>
    </source>
</reference>
<dbReference type="RefSeq" id="XP_062633740.1">
    <property type="nucleotide sequence ID" value="XM_062784778.1"/>
</dbReference>
<keyword evidence="5" id="KW-0964">Secreted</keyword>